<dbReference type="PRINTS" id="PR01161">
    <property type="entry name" value="TUBULIN"/>
</dbReference>
<evidence type="ECO:0000256" key="11">
    <source>
        <dbReference type="ARBA" id="ARBA00023273"/>
    </source>
</evidence>
<dbReference type="Pfam" id="PF00091">
    <property type="entry name" value="Tubulin"/>
    <property type="match status" value="1"/>
</dbReference>
<dbReference type="PRINTS" id="PR01224">
    <property type="entry name" value="DELTATUBULIN"/>
</dbReference>
<dbReference type="SUPFAM" id="SSF52490">
    <property type="entry name" value="Tubulin nucleotide-binding domain-like"/>
    <property type="match status" value="1"/>
</dbReference>
<proteinExistence type="inferred from homology"/>
<keyword evidence="7 14" id="KW-0547">Nucleotide-binding</keyword>
<gene>
    <name evidence="16" type="ORF">PEVE_00008515</name>
</gene>
<dbReference type="SUPFAM" id="SSF55307">
    <property type="entry name" value="Tubulin C-terminal domain-like"/>
    <property type="match status" value="1"/>
</dbReference>
<evidence type="ECO:0000256" key="14">
    <source>
        <dbReference type="RuleBase" id="RU000352"/>
    </source>
</evidence>
<dbReference type="InterPro" id="IPR017975">
    <property type="entry name" value="Tubulin_CS"/>
</dbReference>
<dbReference type="SMART" id="SM00864">
    <property type="entry name" value="Tubulin"/>
    <property type="match status" value="1"/>
</dbReference>
<evidence type="ECO:0000256" key="13">
    <source>
        <dbReference type="ARBA" id="ARBA00046149"/>
    </source>
</evidence>
<feature type="domain" description="Tubulin/FtsZ GTPase" evidence="15">
    <location>
        <begin position="52"/>
        <end position="252"/>
    </location>
</feature>
<accession>A0ABN8LVV9</accession>
<evidence type="ECO:0000256" key="3">
    <source>
        <dbReference type="ARBA" id="ARBA00004138"/>
    </source>
</evidence>
<dbReference type="InterPro" id="IPR003008">
    <property type="entry name" value="Tubulin_FtsZ_GTPase"/>
</dbReference>
<evidence type="ECO:0000313" key="17">
    <source>
        <dbReference type="Proteomes" id="UP001159427"/>
    </source>
</evidence>
<dbReference type="InterPro" id="IPR023123">
    <property type="entry name" value="Tubulin_C"/>
</dbReference>
<evidence type="ECO:0000256" key="12">
    <source>
        <dbReference type="ARBA" id="ARBA00030594"/>
    </source>
</evidence>
<evidence type="ECO:0000256" key="10">
    <source>
        <dbReference type="ARBA" id="ARBA00023242"/>
    </source>
</evidence>
<keyword evidence="8" id="KW-0970">Cilium biogenesis/degradation</keyword>
<keyword evidence="17" id="KW-1185">Reference proteome</keyword>
<reference evidence="16 17" key="1">
    <citation type="submission" date="2022-05" db="EMBL/GenBank/DDBJ databases">
        <authorList>
            <consortium name="Genoscope - CEA"/>
            <person name="William W."/>
        </authorList>
    </citation>
    <scope>NUCLEOTIDE SEQUENCE [LARGE SCALE GENOMIC DNA]</scope>
</reference>
<comment type="similarity">
    <text evidence="4 14">Belongs to the tubulin family.</text>
</comment>
<sequence length="473" mass="53277">MSVVTLQLGQCGNQIGSELFDFLIEDATKLNSQFISKSVDRKVIQDYEEEVVERFFTRDKTGTLLNARAVMIDMESKVISQTLTEARKTGKWTYPTGQQFCQKRGSGNNWAHGFLEHGPKSADKVLEIVQKEVEKCDRFGGFLILLSLAGGTGSGVGAYVTGCLRDEFRHSFILNQVVWPYGTGEVIVQNYNAILTLSHLYKCSDGVIILENDKLQSICSRLMNLKHISFKDINKVISHKLASVLQPVKLFSPGQDAAYYKQAISVTNLLGDLIEQVCPHPEYKLMTLKNIPQMAEKSLAFSTYTWSGLLKHLRQMLIADASMEEGIDWEVKLPVPSNPDGADFHLRPGEPPRLREKFNKSIANLLVLRGVDVHKSDLTSFNDPRLHANWVPSSCASTIWCHPRPFNHYDKSVTLLSNSQTPVAPLNSVVQKAWNMFTSRAYVHQYLKYGMTEDRFVDSFAATEQIIRNYSSL</sequence>
<evidence type="ECO:0000256" key="7">
    <source>
        <dbReference type="ARBA" id="ARBA00022741"/>
    </source>
</evidence>
<comment type="subcellular location">
    <subcellularLocation>
        <location evidence="3">Cell projection</location>
        <location evidence="3">Cilium</location>
    </subcellularLocation>
    <subcellularLocation>
        <location evidence="1">Cytoplasm</location>
        <location evidence="1">Cytoskeleton</location>
        <location evidence="1">Microtubule organizing center</location>
        <location evidence="1">Centrosome</location>
        <location evidence="1">Centriole</location>
    </subcellularLocation>
    <subcellularLocation>
        <location evidence="2">Nucleus</location>
    </subcellularLocation>
</comment>
<dbReference type="InterPro" id="IPR036525">
    <property type="entry name" value="Tubulin/FtsZ_GTPase_sf"/>
</dbReference>
<evidence type="ECO:0000256" key="1">
    <source>
        <dbReference type="ARBA" id="ARBA00004114"/>
    </source>
</evidence>
<dbReference type="Proteomes" id="UP001159427">
    <property type="component" value="Unassembled WGS sequence"/>
</dbReference>
<protein>
    <recommendedName>
        <fullName evidence="5">Tubulin delta chain</fullName>
    </recommendedName>
    <alternativeName>
        <fullName evidence="12">Delta-tubulin</fullName>
    </alternativeName>
</protein>
<dbReference type="Gene3D" id="1.10.287.600">
    <property type="entry name" value="Helix hairpin bin"/>
    <property type="match status" value="1"/>
</dbReference>
<evidence type="ECO:0000256" key="9">
    <source>
        <dbReference type="ARBA" id="ARBA00023134"/>
    </source>
</evidence>
<comment type="caution">
    <text evidence="16">The sequence shown here is derived from an EMBL/GenBank/DDBJ whole genome shotgun (WGS) entry which is preliminary data.</text>
</comment>
<keyword evidence="10" id="KW-0539">Nucleus</keyword>
<evidence type="ECO:0000256" key="5">
    <source>
        <dbReference type="ARBA" id="ARBA00014184"/>
    </source>
</evidence>
<keyword evidence="9 14" id="KW-0342">GTP-binding</keyword>
<dbReference type="Gene3D" id="3.40.50.1440">
    <property type="entry name" value="Tubulin/FtsZ, GTPase domain"/>
    <property type="match status" value="1"/>
</dbReference>
<organism evidence="16 17">
    <name type="scientific">Porites evermanni</name>
    <dbReference type="NCBI Taxonomy" id="104178"/>
    <lineage>
        <taxon>Eukaryota</taxon>
        <taxon>Metazoa</taxon>
        <taxon>Cnidaria</taxon>
        <taxon>Anthozoa</taxon>
        <taxon>Hexacorallia</taxon>
        <taxon>Scleractinia</taxon>
        <taxon>Fungiina</taxon>
        <taxon>Poritidae</taxon>
        <taxon>Porites</taxon>
    </lineage>
</organism>
<name>A0ABN8LVV9_9CNID</name>
<dbReference type="InterPro" id="IPR000217">
    <property type="entry name" value="Tubulin"/>
</dbReference>
<comment type="function">
    <text evidence="13">Acts as a positive regulator of hedgehog signaling and regulates ciliary function.</text>
</comment>
<dbReference type="InterPro" id="IPR002967">
    <property type="entry name" value="Delta_tubulin"/>
</dbReference>
<evidence type="ECO:0000313" key="16">
    <source>
        <dbReference type="EMBL" id="CAH3020770.1"/>
    </source>
</evidence>
<evidence type="ECO:0000259" key="15">
    <source>
        <dbReference type="SMART" id="SM00864"/>
    </source>
</evidence>
<evidence type="ECO:0000256" key="8">
    <source>
        <dbReference type="ARBA" id="ARBA00022794"/>
    </source>
</evidence>
<evidence type="ECO:0000256" key="4">
    <source>
        <dbReference type="ARBA" id="ARBA00009636"/>
    </source>
</evidence>
<keyword evidence="11" id="KW-0966">Cell projection</keyword>
<dbReference type="EMBL" id="CALNXI010000158">
    <property type="protein sequence ID" value="CAH3020770.1"/>
    <property type="molecule type" value="Genomic_DNA"/>
</dbReference>
<keyword evidence="6 14" id="KW-0493">Microtubule</keyword>
<evidence type="ECO:0000256" key="2">
    <source>
        <dbReference type="ARBA" id="ARBA00004123"/>
    </source>
</evidence>
<dbReference type="PROSITE" id="PS00227">
    <property type="entry name" value="TUBULIN"/>
    <property type="match status" value="1"/>
</dbReference>
<dbReference type="CDD" id="cd02189">
    <property type="entry name" value="delta_zeta_tubulin-like"/>
    <property type="match status" value="1"/>
</dbReference>
<dbReference type="PANTHER" id="PTHR11588">
    <property type="entry name" value="TUBULIN"/>
    <property type="match status" value="1"/>
</dbReference>
<evidence type="ECO:0000256" key="6">
    <source>
        <dbReference type="ARBA" id="ARBA00022701"/>
    </source>
</evidence>
<dbReference type="InterPro" id="IPR008280">
    <property type="entry name" value="Tub_FtsZ_C"/>
</dbReference>